<evidence type="ECO:0000256" key="1">
    <source>
        <dbReference type="SAM" id="SignalP"/>
    </source>
</evidence>
<organism evidence="2 3">
    <name type="scientific">Phlebiopsis gigantea (strain 11061_1 CR5-6)</name>
    <name type="common">White-rot fungus</name>
    <name type="synonym">Peniophora gigantea</name>
    <dbReference type="NCBI Taxonomy" id="745531"/>
    <lineage>
        <taxon>Eukaryota</taxon>
        <taxon>Fungi</taxon>
        <taxon>Dikarya</taxon>
        <taxon>Basidiomycota</taxon>
        <taxon>Agaricomycotina</taxon>
        <taxon>Agaricomycetes</taxon>
        <taxon>Polyporales</taxon>
        <taxon>Phanerochaetaceae</taxon>
        <taxon>Phlebiopsis</taxon>
    </lineage>
</organism>
<dbReference type="AlphaFoldDB" id="A0A0C3RYC3"/>
<dbReference type="Proteomes" id="UP000053257">
    <property type="component" value="Unassembled WGS sequence"/>
</dbReference>
<proteinExistence type="predicted"/>
<protein>
    <submittedName>
        <fullName evidence="2">Uncharacterized protein</fullName>
    </submittedName>
</protein>
<feature type="chain" id="PRO_5002169635" evidence="1">
    <location>
        <begin position="22"/>
        <end position="144"/>
    </location>
</feature>
<dbReference type="EMBL" id="KN840504">
    <property type="protein sequence ID" value="KIP07091.1"/>
    <property type="molecule type" value="Genomic_DNA"/>
</dbReference>
<sequence length="144" mass="15796">MKFSALFTAAATIASLGAAAAQEALRFGTVDVSPSVIKPEQNFTVHYNSTRAVHHPKYYDSYIQGFLPNGFVLPQYLLSRNDYGPDETNHYFTTSLPADFPYIENATWLVWAQVTYPIDNTPDAALEYGGTSAAVSLDLEGFSS</sequence>
<accession>A0A0C3RYC3</accession>
<evidence type="ECO:0000313" key="3">
    <source>
        <dbReference type="Proteomes" id="UP000053257"/>
    </source>
</evidence>
<dbReference type="HOGENOM" id="CLU_148857_0_0_1"/>
<evidence type="ECO:0000313" key="2">
    <source>
        <dbReference type="EMBL" id="KIP07091.1"/>
    </source>
</evidence>
<feature type="signal peptide" evidence="1">
    <location>
        <begin position="1"/>
        <end position="21"/>
    </location>
</feature>
<keyword evidence="1" id="KW-0732">Signal</keyword>
<dbReference type="OrthoDB" id="3043660at2759"/>
<gene>
    <name evidence="2" type="ORF">PHLGIDRAFT_35625</name>
</gene>
<reference evidence="2 3" key="1">
    <citation type="journal article" date="2014" name="PLoS Genet.">
        <title>Analysis of the Phlebiopsis gigantea genome, transcriptome and secretome provides insight into its pioneer colonization strategies of wood.</title>
        <authorList>
            <person name="Hori C."/>
            <person name="Ishida T."/>
            <person name="Igarashi K."/>
            <person name="Samejima M."/>
            <person name="Suzuki H."/>
            <person name="Master E."/>
            <person name="Ferreira P."/>
            <person name="Ruiz-Duenas F.J."/>
            <person name="Held B."/>
            <person name="Canessa P."/>
            <person name="Larrondo L.F."/>
            <person name="Schmoll M."/>
            <person name="Druzhinina I.S."/>
            <person name="Kubicek C.P."/>
            <person name="Gaskell J.A."/>
            <person name="Kersten P."/>
            <person name="St John F."/>
            <person name="Glasner J."/>
            <person name="Sabat G."/>
            <person name="Splinter BonDurant S."/>
            <person name="Syed K."/>
            <person name="Yadav J."/>
            <person name="Mgbeahuruike A.C."/>
            <person name="Kovalchuk A."/>
            <person name="Asiegbu F.O."/>
            <person name="Lackner G."/>
            <person name="Hoffmeister D."/>
            <person name="Rencoret J."/>
            <person name="Gutierrez A."/>
            <person name="Sun H."/>
            <person name="Lindquist E."/>
            <person name="Barry K."/>
            <person name="Riley R."/>
            <person name="Grigoriev I.V."/>
            <person name="Henrissat B."/>
            <person name="Kues U."/>
            <person name="Berka R.M."/>
            <person name="Martinez A.T."/>
            <person name="Covert S.F."/>
            <person name="Blanchette R.A."/>
            <person name="Cullen D."/>
        </authorList>
    </citation>
    <scope>NUCLEOTIDE SEQUENCE [LARGE SCALE GENOMIC DNA]</scope>
    <source>
        <strain evidence="2 3">11061_1 CR5-6</strain>
    </source>
</reference>
<name>A0A0C3RYC3_PHLG1</name>
<keyword evidence="3" id="KW-1185">Reference proteome</keyword>